<proteinExistence type="predicted"/>
<reference evidence="1 2" key="1">
    <citation type="submission" date="2020-06" db="EMBL/GenBank/DDBJ databases">
        <title>Draft genome sequence of Lactic acid bacteria from Okinawan-style tofu.</title>
        <authorList>
            <person name="Takara I."/>
            <person name="Ikematsu S."/>
        </authorList>
    </citation>
    <scope>NUCLEOTIDE SEQUENCE [LARGE SCALE GENOMIC DNA]</scope>
    <source>
        <strain evidence="2">lg38</strain>
    </source>
</reference>
<sequence length="58" mass="6569">MEIHIYGRDTEQGLYTKADVLADTDEAIAMLSTALLDLCALNQLDALELFKVYYDTRN</sequence>
<evidence type="ECO:0000313" key="2">
    <source>
        <dbReference type="Proteomes" id="UP000504756"/>
    </source>
</evidence>
<organism evidence="1 2">
    <name type="scientific">Lactococcus garvieae</name>
    <dbReference type="NCBI Taxonomy" id="1363"/>
    <lineage>
        <taxon>Bacteria</taxon>
        <taxon>Bacillati</taxon>
        <taxon>Bacillota</taxon>
        <taxon>Bacilli</taxon>
        <taxon>Lactobacillales</taxon>
        <taxon>Streptococcaceae</taxon>
        <taxon>Lactococcus</taxon>
    </lineage>
</organism>
<comment type="caution">
    <text evidence="1">The sequence shown here is derived from an EMBL/GenBank/DDBJ whole genome shotgun (WGS) entry which is preliminary data.</text>
</comment>
<accession>A0A098CVN2</accession>
<dbReference type="AlphaFoldDB" id="A0A098CVN2"/>
<name>A0A098CVN2_9LACT</name>
<protein>
    <submittedName>
        <fullName evidence="1">Uncharacterized protein</fullName>
    </submittedName>
</protein>
<dbReference type="EMBL" id="BLXU01000018">
    <property type="protein sequence ID" value="GFO52842.1"/>
    <property type="molecule type" value="Genomic_DNA"/>
</dbReference>
<dbReference type="Proteomes" id="UP000504756">
    <property type="component" value="Unassembled WGS sequence"/>
</dbReference>
<gene>
    <name evidence="1" type="ORF">ikelab_21170</name>
</gene>
<evidence type="ECO:0000313" key="1">
    <source>
        <dbReference type="EMBL" id="GFO52842.1"/>
    </source>
</evidence>
<dbReference type="RefSeq" id="WP_155379914.1">
    <property type="nucleotide sequence ID" value="NZ_BLXU01000018.1"/>
</dbReference>